<dbReference type="InterPro" id="IPR000683">
    <property type="entry name" value="Gfo/Idh/MocA-like_OxRdtase_N"/>
</dbReference>
<proteinExistence type="predicted"/>
<evidence type="ECO:0000313" key="3">
    <source>
        <dbReference type="EMBL" id="MEK8129426.1"/>
    </source>
</evidence>
<evidence type="ECO:0000259" key="1">
    <source>
        <dbReference type="Pfam" id="PF01408"/>
    </source>
</evidence>
<accession>A0ABU9DKN6</accession>
<dbReference type="SUPFAM" id="SSF51735">
    <property type="entry name" value="NAD(P)-binding Rossmann-fold domains"/>
    <property type="match status" value="1"/>
</dbReference>
<gene>
    <name evidence="3" type="ORF">WMW72_16080</name>
</gene>
<evidence type="ECO:0000313" key="4">
    <source>
        <dbReference type="Proteomes" id="UP001469365"/>
    </source>
</evidence>
<organism evidence="3 4">
    <name type="scientific">Paenibacillus filicis</name>
    <dbReference type="NCBI Taxonomy" id="669464"/>
    <lineage>
        <taxon>Bacteria</taxon>
        <taxon>Bacillati</taxon>
        <taxon>Bacillota</taxon>
        <taxon>Bacilli</taxon>
        <taxon>Bacillales</taxon>
        <taxon>Paenibacillaceae</taxon>
        <taxon>Paenibacillus</taxon>
    </lineage>
</organism>
<reference evidence="3 4" key="1">
    <citation type="submission" date="2024-04" db="EMBL/GenBank/DDBJ databases">
        <title>draft genome sequnece of Paenibacillus filicis.</title>
        <authorList>
            <person name="Kim D.-U."/>
        </authorList>
    </citation>
    <scope>NUCLEOTIDE SEQUENCE [LARGE SCALE GENOMIC DNA]</scope>
    <source>
        <strain evidence="3 4">KACC14197</strain>
    </source>
</reference>
<protein>
    <submittedName>
        <fullName evidence="3">Gfo/Idh/MocA family oxidoreductase</fullName>
    </submittedName>
</protein>
<feature type="domain" description="Gfo/Idh/MocA-like oxidoreductase N-terminal" evidence="1">
    <location>
        <begin position="2"/>
        <end position="121"/>
    </location>
</feature>
<dbReference type="Proteomes" id="UP001469365">
    <property type="component" value="Unassembled WGS sequence"/>
</dbReference>
<dbReference type="Gene3D" id="3.30.360.10">
    <property type="entry name" value="Dihydrodipicolinate Reductase, domain 2"/>
    <property type="match status" value="1"/>
</dbReference>
<feature type="domain" description="GFO/IDH/MocA-like oxidoreductase" evidence="2">
    <location>
        <begin position="133"/>
        <end position="294"/>
    </location>
</feature>
<dbReference type="EMBL" id="JBBPCC010000010">
    <property type="protein sequence ID" value="MEK8129426.1"/>
    <property type="molecule type" value="Genomic_DNA"/>
</dbReference>
<name>A0ABU9DKN6_9BACL</name>
<sequence>MRLGVIGYGHRISHMIGEIIKQDPSCNVAAIVDVRKDVIGEEQLRDGRDTVQYYTEPEEMLESGQIDGVLIGTRCSLHTSMALKVMKSGLPLFLEKPVATTARDLYRLKAGYEQAKAGVIVSFPLRLTSLVELVKDIVDSGKIGTVEHIQAVNNVPYGSVYFQSWYRDENETGGLFLQKATHDFDYINAIVKQQPKVVSAMISKQIFKGSKTAGLRCVDCGENRTCPESTAFRTDGMKEAWPFCCFAEDTGNEDSGSALVRYESGMHLSYSQNFFARRGAQARGARFLGYKGTVEFDFYTGIVKVYMHHTPRIETYELFAGDNHFGGDAALARNFIEMMQSGAPSLSTLDDGLTSAFMCLAAKYSSETGAFQSLEWSNKLEMTELNYCQ</sequence>
<dbReference type="InterPro" id="IPR055170">
    <property type="entry name" value="GFO_IDH_MocA-like_dom"/>
</dbReference>
<dbReference type="InterPro" id="IPR036291">
    <property type="entry name" value="NAD(P)-bd_dom_sf"/>
</dbReference>
<keyword evidence="4" id="KW-1185">Reference proteome</keyword>
<dbReference type="PANTHER" id="PTHR43377:SF2">
    <property type="entry name" value="BINDING ROSSMANN FOLD OXIDOREDUCTASE, PUTATIVE (AFU_ORTHOLOGUE AFUA_4G00560)-RELATED"/>
    <property type="match status" value="1"/>
</dbReference>
<dbReference type="InterPro" id="IPR051450">
    <property type="entry name" value="Gfo/Idh/MocA_Oxidoreductases"/>
</dbReference>
<dbReference type="SUPFAM" id="SSF55347">
    <property type="entry name" value="Glyceraldehyde-3-phosphate dehydrogenase-like, C-terminal domain"/>
    <property type="match status" value="1"/>
</dbReference>
<dbReference type="PANTHER" id="PTHR43377">
    <property type="entry name" value="BILIVERDIN REDUCTASE A"/>
    <property type="match status" value="1"/>
</dbReference>
<comment type="caution">
    <text evidence="3">The sequence shown here is derived from an EMBL/GenBank/DDBJ whole genome shotgun (WGS) entry which is preliminary data.</text>
</comment>
<dbReference type="Pfam" id="PF22725">
    <property type="entry name" value="GFO_IDH_MocA_C3"/>
    <property type="match status" value="1"/>
</dbReference>
<dbReference type="RefSeq" id="WP_341416537.1">
    <property type="nucleotide sequence ID" value="NZ_JBBPCC010000010.1"/>
</dbReference>
<dbReference type="Gene3D" id="3.40.50.720">
    <property type="entry name" value="NAD(P)-binding Rossmann-like Domain"/>
    <property type="match status" value="1"/>
</dbReference>
<dbReference type="Pfam" id="PF01408">
    <property type="entry name" value="GFO_IDH_MocA"/>
    <property type="match status" value="1"/>
</dbReference>
<evidence type="ECO:0000259" key="2">
    <source>
        <dbReference type="Pfam" id="PF22725"/>
    </source>
</evidence>